<evidence type="ECO:0000256" key="12">
    <source>
        <dbReference type="PROSITE-ProRule" id="PRU10141"/>
    </source>
</evidence>
<keyword evidence="5" id="KW-0732">Signal</keyword>
<dbReference type="Proteomes" id="UP001293254">
    <property type="component" value="Unassembled WGS sequence"/>
</dbReference>
<comment type="similarity">
    <text evidence="2">In the N-terminal section; belongs to the leguminous lectin family.</text>
</comment>
<dbReference type="PROSITE" id="PS50011">
    <property type="entry name" value="PROTEIN_KINASE_DOM"/>
    <property type="match status" value="1"/>
</dbReference>
<evidence type="ECO:0000256" key="1">
    <source>
        <dbReference type="ARBA" id="ARBA00004479"/>
    </source>
</evidence>
<dbReference type="InterPro" id="IPR001220">
    <property type="entry name" value="Legume_lectin_dom"/>
</dbReference>
<name>A0AAE1Z032_9LAMI</name>
<dbReference type="GO" id="GO:0004672">
    <property type="term" value="F:protein kinase activity"/>
    <property type="evidence" value="ECO:0007669"/>
    <property type="project" value="InterPro"/>
</dbReference>
<evidence type="ECO:0000259" key="14">
    <source>
        <dbReference type="PROSITE" id="PS50011"/>
    </source>
</evidence>
<proteinExistence type="inferred from homology"/>
<evidence type="ECO:0000256" key="3">
    <source>
        <dbReference type="ARBA" id="ARBA00010217"/>
    </source>
</evidence>
<dbReference type="GO" id="GO:0030246">
    <property type="term" value="F:carbohydrate binding"/>
    <property type="evidence" value="ECO:0007669"/>
    <property type="project" value="UniProtKB-KW"/>
</dbReference>
<protein>
    <submittedName>
        <fullName evidence="15">L-type lectin-domain containing receptor kinase S.7</fullName>
    </submittedName>
</protein>
<dbReference type="Gene3D" id="2.60.120.200">
    <property type="match status" value="1"/>
</dbReference>
<evidence type="ECO:0000256" key="9">
    <source>
        <dbReference type="ARBA" id="ARBA00022989"/>
    </source>
</evidence>
<dbReference type="Pfam" id="PF00139">
    <property type="entry name" value="Lectin_legB"/>
    <property type="match status" value="1"/>
</dbReference>
<dbReference type="InterPro" id="IPR001245">
    <property type="entry name" value="Ser-Thr/Tyr_kinase_cat_dom"/>
</dbReference>
<dbReference type="Pfam" id="PF07714">
    <property type="entry name" value="PK_Tyr_Ser-Thr"/>
    <property type="match status" value="1"/>
</dbReference>
<keyword evidence="9 13" id="KW-1133">Transmembrane helix</keyword>
<evidence type="ECO:0000256" key="8">
    <source>
        <dbReference type="ARBA" id="ARBA00022840"/>
    </source>
</evidence>
<reference evidence="15" key="2">
    <citation type="journal article" date="2024" name="Plant">
        <title>Genomic evolution and insights into agronomic trait innovations of Sesamum species.</title>
        <authorList>
            <person name="Miao H."/>
            <person name="Wang L."/>
            <person name="Qu L."/>
            <person name="Liu H."/>
            <person name="Sun Y."/>
            <person name="Le M."/>
            <person name="Wang Q."/>
            <person name="Wei S."/>
            <person name="Zheng Y."/>
            <person name="Lin W."/>
            <person name="Duan Y."/>
            <person name="Cao H."/>
            <person name="Xiong S."/>
            <person name="Wang X."/>
            <person name="Wei L."/>
            <person name="Li C."/>
            <person name="Ma Q."/>
            <person name="Ju M."/>
            <person name="Zhao R."/>
            <person name="Li G."/>
            <person name="Mu C."/>
            <person name="Tian Q."/>
            <person name="Mei H."/>
            <person name="Zhang T."/>
            <person name="Gao T."/>
            <person name="Zhang H."/>
        </authorList>
    </citation>
    <scope>NUCLEOTIDE SEQUENCE</scope>
    <source>
        <strain evidence="15">3651</strain>
    </source>
</reference>
<keyword evidence="8 12" id="KW-0067">ATP-binding</keyword>
<dbReference type="PANTHER" id="PTHR27007">
    <property type="match status" value="1"/>
</dbReference>
<keyword evidence="15" id="KW-0808">Transferase</keyword>
<keyword evidence="4 13" id="KW-0812">Transmembrane</keyword>
<dbReference type="InterPro" id="IPR000719">
    <property type="entry name" value="Prot_kinase_dom"/>
</dbReference>
<keyword evidence="16" id="KW-1185">Reference proteome</keyword>
<comment type="similarity">
    <text evidence="3">In the C-terminal section; belongs to the protein kinase superfamily. Ser/Thr protein kinase family.</text>
</comment>
<dbReference type="SUPFAM" id="SSF56112">
    <property type="entry name" value="Protein kinase-like (PK-like)"/>
    <property type="match status" value="1"/>
</dbReference>
<comment type="subcellular location">
    <subcellularLocation>
        <location evidence="1">Membrane</location>
        <topology evidence="1">Single-pass type I membrane protein</topology>
    </subcellularLocation>
</comment>
<feature type="transmembrane region" description="Helical" evidence="13">
    <location>
        <begin position="237"/>
        <end position="257"/>
    </location>
</feature>
<reference evidence="15" key="1">
    <citation type="submission" date="2020-06" db="EMBL/GenBank/DDBJ databases">
        <authorList>
            <person name="Li T."/>
            <person name="Hu X."/>
            <person name="Zhang T."/>
            <person name="Song X."/>
            <person name="Zhang H."/>
            <person name="Dai N."/>
            <person name="Sheng W."/>
            <person name="Hou X."/>
            <person name="Wei L."/>
        </authorList>
    </citation>
    <scope>NUCLEOTIDE SEQUENCE</scope>
    <source>
        <strain evidence="15">3651</strain>
        <tissue evidence="15">Leaf</tissue>
    </source>
</reference>
<dbReference type="SUPFAM" id="SSF49899">
    <property type="entry name" value="Concanavalin A-like lectins/glucanases"/>
    <property type="match status" value="1"/>
</dbReference>
<dbReference type="GO" id="GO:0051707">
    <property type="term" value="P:response to other organism"/>
    <property type="evidence" value="ECO:0007669"/>
    <property type="project" value="UniProtKB-ARBA"/>
</dbReference>
<dbReference type="PROSITE" id="PS00107">
    <property type="entry name" value="PROTEIN_KINASE_ATP"/>
    <property type="match status" value="1"/>
</dbReference>
<dbReference type="Gene3D" id="3.30.200.20">
    <property type="entry name" value="Phosphorylase Kinase, domain 1"/>
    <property type="match status" value="1"/>
</dbReference>
<gene>
    <name evidence="15" type="ORF">Salat_0304300</name>
</gene>
<dbReference type="InterPro" id="IPR050528">
    <property type="entry name" value="L-type_Lectin-RKs"/>
</dbReference>
<dbReference type="InterPro" id="IPR013320">
    <property type="entry name" value="ConA-like_dom_sf"/>
</dbReference>
<dbReference type="FunFam" id="3.30.200.20:FF:000372">
    <property type="entry name" value="L-type lectin-domain containing receptor kinase VIII.1"/>
    <property type="match status" value="1"/>
</dbReference>
<dbReference type="InterPro" id="IPR011009">
    <property type="entry name" value="Kinase-like_dom_sf"/>
</dbReference>
<dbReference type="InterPro" id="IPR017441">
    <property type="entry name" value="Protein_kinase_ATP_BS"/>
</dbReference>
<keyword evidence="10 13" id="KW-0472">Membrane</keyword>
<comment type="caution">
    <text evidence="15">The sequence shown here is derived from an EMBL/GenBank/DDBJ whole genome shotgun (WGS) entry which is preliminary data.</text>
</comment>
<evidence type="ECO:0000313" key="16">
    <source>
        <dbReference type="Proteomes" id="UP001293254"/>
    </source>
</evidence>
<evidence type="ECO:0000256" key="7">
    <source>
        <dbReference type="ARBA" id="ARBA00022741"/>
    </source>
</evidence>
<sequence length="513" mass="57228">MSVLNSHSSLSKTSLFSEIPVPGMAPSASPERFSFSIENTNPSSYGDGLTFFLSPNDGTLGSPGGYLGLVNSSKLTENRFIAIEFDTRKNLGFDDPDDNHVGLDIDSLVSVKTANPILRGINLKSGNVITAWVDYLNERRKVEVFLSYSSFKPEDPLFTVDIDLSDYLKEFMFVGFSASTEESTELHYIENWSFQTLGFLPVRPRTHPHNVSDSSVPLKPATSFADPRKRHHQRIGLGLWIGLPAFFCAVVLVIGWVSMKKWRTIQTGISSEAEIVTGPRQFSYKQLKSATEGFRQSRVLGHGAFGTVYKAFFVDLGTVSAVKRSKHAHEGKAEFLAELSIIACLRHKNLVQLQGWCAEKGELLLVYEFMPNGSLDKVLFQDCKNGNPLKWPYRDGENQKMVNLVDWVWTLYSEGKIIAAADKRMNGEFEDAEMNKLLLVGLSCAHPDSVKRPSMRRVFQILNNEAEPSVVPRVKPSLSFSNSVPLSIDEIVSDWEDCATPESQDQIRVRSAV</sequence>
<evidence type="ECO:0000256" key="11">
    <source>
        <dbReference type="ARBA" id="ARBA00023170"/>
    </source>
</evidence>
<dbReference type="GO" id="GO:0016020">
    <property type="term" value="C:membrane"/>
    <property type="evidence" value="ECO:0007669"/>
    <property type="project" value="UniProtKB-SubCell"/>
</dbReference>
<accession>A0AAE1Z032</accession>
<feature type="binding site" evidence="12">
    <location>
        <position position="323"/>
    </location>
    <ligand>
        <name>ATP</name>
        <dbReference type="ChEBI" id="CHEBI:30616"/>
    </ligand>
</feature>
<keyword evidence="6" id="KW-0430">Lectin</keyword>
<dbReference type="CDD" id="cd06899">
    <property type="entry name" value="lectin_legume_LecRK_Arcelin_ConA"/>
    <property type="match status" value="1"/>
</dbReference>
<dbReference type="EMBL" id="JACGWO010000001">
    <property type="protein sequence ID" value="KAK4439694.1"/>
    <property type="molecule type" value="Genomic_DNA"/>
</dbReference>
<evidence type="ECO:0000256" key="2">
    <source>
        <dbReference type="ARBA" id="ARBA00008536"/>
    </source>
</evidence>
<evidence type="ECO:0000256" key="13">
    <source>
        <dbReference type="SAM" id="Phobius"/>
    </source>
</evidence>
<evidence type="ECO:0000256" key="10">
    <source>
        <dbReference type="ARBA" id="ARBA00023136"/>
    </source>
</evidence>
<dbReference type="GO" id="GO:0005524">
    <property type="term" value="F:ATP binding"/>
    <property type="evidence" value="ECO:0007669"/>
    <property type="project" value="UniProtKB-UniRule"/>
</dbReference>
<dbReference type="AlphaFoldDB" id="A0AAE1Z032"/>
<evidence type="ECO:0000313" key="15">
    <source>
        <dbReference type="EMBL" id="KAK4439694.1"/>
    </source>
</evidence>
<evidence type="ECO:0000256" key="6">
    <source>
        <dbReference type="ARBA" id="ARBA00022734"/>
    </source>
</evidence>
<evidence type="ECO:0000256" key="4">
    <source>
        <dbReference type="ARBA" id="ARBA00022692"/>
    </source>
</evidence>
<dbReference type="GO" id="GO:0006952">
    <property type="term" value="P:defense response"/>
    <property type="evidence" value="ECO:0007669"/>
    <property type="project" value="UniProtKB-ARBA"/>
</dbReference>
<feature type="domain" description="Protein kinase" evidence="14">
    <location>
        <begin position="294"/>
        <end position="513"/>
    </location>
</feature>
<evidence type="ECO:0000256" key="5">
    <source>
        <dbReference type="ARBA" id="ARBA00022729"/>
    </source>
</evidence>
<keyword evidence="11 15" id="KW-0675">Receptor</keyword>
<keyword evidence="15" id="KW-0418">Kinase</keyword>
<organism evidence="15 16">
    <name type="scientific">Sesamum alatum</name>
    <dbReference type="NCBI Taxonomy" id="300844"/>
    <lineage>
        <taxon>Eukaryota</taxon>
        <taxon>Viridiplantae</taxon>
        <taxon>Streptophyta</taxon>
        <taxon>Embryophyta</taxon>
        <taxon>Tracheophyta</taxon>
        <taxon>Spermatophyta</taxon>
        <taxon>Magnoliopsida</taxon>
        <taxon>eudicotyledons</taxon>
        <taxon>Gunneridae</taxon>
        <taxon>Pentapetalae</taxon>
        <taxon>asterids</taxon>
        <taxon>lamiids</taxon>
        <taxon>Lamiales</taxon>
        <taxon>Pedaliaceae</taxon>
        <taxon>Sesamum</taxon>
    </lineage>
</organism>
<keyword evidence="7 12" id="KW-0547">Nucleotide-binding</keyword>
<dbReference type="Gene3D" id="1.10.510.10">
    <property type="entry name" value="Transferase(Phosphotransferase) domain 1"/>
    <property type="match status" value="1"/>
</dbReference>